<dbReference type="PANTHER" id="PTHR43155:SF2">
    <property type="entry name" value="CYCLIC DI-GMP PHOSPHODIESTERASE PA4108"/>
    <property type="match status" value="1"/>
</dbReference>
<dbReference type="InterPro" id="IPR006675">
    <property type="entry name" value="HDIG_dom"/>
</dbReference>
<evidence type="ECO:0000259" key="1">
    <source>
        <dbReference type="PROSITE" id="PS51832"/>
    </source>
</evidence>
<dbReference type="InterPro" id="IPR037522">
    <property type="entry name" value="HD_GYP_dom"/>
</dbReference>
<dbReference type="InterPro" id="IPR003607">
    <property type="entry name" value="HD/PDEase_dom"/>
</dbReference>
<accession>A0A6M6DYX0</accession>
<gene>
    <name evidence="2" type="ORF">FDZ14_28815</name>
</gene>
<dbReference type="PANTHER" id="PTHR43155">
    <property type="entry name" value="CYCLIC DI-GMP PHOSPHODIESTERASE PA4108-RELATED"/>
    <property type="match status" value="1"/>
</dbReference>
<dbReference type="CDD" id="cd00077">
    <property type="entry name" value="HDc"/>
    <property type="match status" value="1"/>
</dbReference>
<dbReference type="SUPFAM" id="SSF109604">
    <property type="entry name" value="HD-domain/PDEase-like"/>
    <property type="match status" value="1"/>
</dbReference>
<dbReference type="Proteomes" id="UP000501076">
    <property type="component" value="Plasmid pFDU301A"/>
</dbReference>
<keyword evidence="2" id="KW-0614">Plasmid</keyword>
<dbReference type="PROSITE" id="PS51832">
    <property type="entry name" value="HD_GYP"/>
    <property type="match status" value="1"/>
</dbReference>
<reference evidence="2 3" key="1">
    <citation type="submission" date="2019-10" db="EMBL/GenBank/DDBJ databases">
        <title>Complete genome sequences for adaption low water activity.</title>
        <authorList>
            <person name="Zhao L."/>
            <person name="Zhong J."/>
        </authorList>
    </citation>
    <scope>NUCLEOTIDE SEQUENCE [LARGE SCALE GENOMIC DNA]</scope>
    <source>
        <strain evidence="2 3">FDU301</strain>
        <plasmid evidence="3">pfdu301a</plasmid>
    </source>
</reference>
<geneLocation type="plasmid" evidence="3">
    <name>pfdu301a</name>
</geneLocation>
<dbReference type="NCBIfam" id="TIGR00277">
    <property type="entry name" value="HDIG"/>
    <property type="match status" value="1"/>
</dbReference>
<evidence type="ECO:0000313" key="2">
    <source>
        <dbReference type="EMBL" id="QJX80101.1"/>
    </source>
</evidence>
<dbReference type="Gene3D" id="1.10.3210.10">
    <property type="entry name" value="Hypothetical protein af1432"/>
    <property type="match status" value="1"/>
</dbReference>
<feature type="domain" description="HD-GYP" evidence="1">
    <location>
        <begin position="22"/>
        <end position="218"/>
    </location>
</feature>
<dbReference type="AlphaFoldDB" id="A0A6M6DYX0"/>
<dbReference type="EMBL" id="CP045273">
    <property type="protein sequence ID" value="QJX80101.1"/>
    <property type="molecule type" value="Genomic_DNA"/>
</dbReference>
<proteinExistence type="predicted"/>
<organism evidence="2 3">
    <name type="scientific">Priestia megaterium</name>
    <name type="common">Bacillus megaterium</name>
    <dbReference type="NCBI Taxonomy" id="1404"/>
    <lineage>
        <taxon>Bacteria</taxon>
        <taxon>Bacillati</taxon>
        <taxon>Bacillota</taxon>
        <taxon>Bacilli</taxon>
        <taxon>Bacillales</taxon>
        <taxon>Bacillaceae</taxon>
        <taxon>Priestia</taxon>
    </lineage>
</organism>
<dbReference type="Pfam" id="PF13487">
    <property type="entry name" value="HD_5"/>
    <property type="match status" value="1"/>
</dbReference>
<protein>
    <submittedName>
        <fullName evidence="2">HD domain-containing protein</fullName>
    </submittedName>
</protein>
<evidence type="ECO:0000313" key="3">
    <source>
        <dbReference type="Proteomes" id="UP000501076"/>
    </source>
</evidence>
<name>A0A6M6DYX0_PRIMG</name>
<sequence length="250" mass="28921">MFYKVVILLNQNKKFLYDYSYIDFSKTTSKKEVLVLLRRHDKDSFKYSFHTAAFNYAIAKELGVEDPNDLRLMFESGLFHDIGKLGMSYEFINYPGSYTLMMYNEMKKHSQGGAEILEKVNADIEIVEAAKYHHCNIDGSGYPAGLYGKEIPLSARITRISDSLDAYLSKRCYKEGGPANEALFDLKQYSGTSYDEELIACFEVIHNRIMKECHLTGEDRPSQEMYVHFLTKLYLYDFPVTKAENILELF</sequence>